<dbReference type="Pfam" id="PF02445">
    <property type="entry name" value="NadA"/>
    <property type="match status" value="1"/>
</dbReference>
<keyword evidence="9 10" id="KW-0411">Iron-sulfur</keyword>
<evidence type="ECO:0000256" key="7">
    <source>
        <dbReference type="ARBA" id="ARBA00022723"/>
    </source>
</evidence>
<dbReference type="PANTHER" id="PTHR30573">
    <property type="entry name" value="QUINOLINATE SYNTHETASE A"/>
    <property type="match status" value="1"/>
</dbReference>
<accession>A0A1U9NQ04</accession>
<dbReference type="EMBL" id="CP019791">
    <property type="protein sequence ID" value="AQT69596.1"/>
    <property type="molecule type" value="Genomic_DNA"/>
</dbReference>
<evidence type="ECO:0000256" key="10">
    <source>
        <dbReference type="HAMAP-Rule" id="MF_00568"/>
    </source>
</evidence>
<feature type="binding site" evidence="10">
    <location>
        <position position="22"/>
    </location>
    <ligand>
        <name>iminosuccinate</name>
        <dbReference type="ChEBI" id="CHEBI:77875"/>
    </ligand>
</feature>
<feature type="binding site" evidence="10">
    <location>
        <begin position="196"/>
        <end position="198"/>
    </location>
    <ligand>
        <name>iminosuccinate</name>
        <dbReference type="ChEBI" id="CHEBI:77875"/>
    </ligand>
</feature>
<dbReference type="InterPro" id="IPR023066">
    <property type="entry name" value="Quinolinate_synth_type2"/>
</dbReference>
<keyword evidence="12" id="KW-1185">Reference proteome</keyword>
<proteinExistence type="inferred from homology"/>
<feature type="binding site" evidence="10">
    <location>
        <begin position="110"/>
        <end position="112"/>
    </location>
    <ligand>
        <name>iminosuccinate</name>
        <dbReference type="ChEBI" id="CHEBI:77875"/>
    </ligand>
</feature>
<feature type="binding site" evidence="10">
    <location>
        <position position="127"/>
    </location>
    <ligand>
        <name>iminosuccinate</name>
        <dbReference type="ChEBI" id="CHEBI:77875"/>
    </ligand>
</feature>
<organism evidence="11 12">
    <name type="scientific">Anaerohalosphaera lusitana</name>
    <dbReference type="NCBI Taxonomy" id="1936003"/>
    <lineage>
        <taxon>Bacteria</taxon>
        <taxon>Pseudomonadati</taxon>
        <taxon>Planctomycetota</taxon>
        <taxon>Phycisphaerae</taxon>
        <taxon>Sedimentisphaerales</taxon>
        <taxon>Anaerohalosphaeraceae</taxon>
        <taxon>Anaerohalosphaera</taxon>
    </lineage>
</organism>
<evidence type="ECO:0000256" key="5">
    <source>
        <dbReference type="ARBA" id="ARBA00022642"/>
    </source>
</evidence>
<dbReference type="GO" id="GO:0034628">
    <property type="term" value="P:'de novo' NAD+ biosynthetic process from L-aspartate"/>
    <property type="evidence" value="ECO:0007669"/>
    <property type="project" value="TreeGrafter"/>
</dbReference>
<dbReference type="InterPro" id="IPR003473">
    <property type="entry name" value="NadA"/>
</dbReference>
<dbReference type="InterPro" id="IPR036094">
    <property type="entry name" value="NadA_sf"/>
</dbReference>
<protein>
    <recommendedName>
        <fullName evidence="2 10">Quinolinate synthase</fullName>
        <ecNumber evidence="2 10">2.5.1.72</ecNumber>
    </recommendedName>
</protein>
<keyword evidence="3 10" id="KW-0004">4Fe-4S</keyword>
<evidence type="ECO:0000313" key="12">
    <source>
        <dbReference type="Proteomes" id="UP000189674"/>
    </source>
</evidence>
<feature type="binding site" evidence="10">
    <location>
        <position position="84"/>
    </location>
    <ligand>
        <name>[4Fe-4S] cluster</name>
        <dbReference type="ChEBI" id="CHEBI:49883"/>
    </ligand>
</feature>
<comment type="cofactor">
    <cofactor evidence="10">
        <name>[4Fe-4S] cluster</name>
        <dbReference type="ChEBI" id="CHEBI:49883"/>
    </cofactor>
    <text evidence="10">Binds 1 [4Fe-4S] cluster per subunit.</text>
</comment>
<comment type="pathway">
    <text evidence="1 10">Cofactor biosynthesis; NAD(+) biosynthesis; quinolinate from iminoaspartate: step 1/1.</text>
</comment>
<dbReference type="Gene3D" id="3.40.50.10800">
    <property type="entry name" value="NadA-like"/>
    <property type="match status" value="3"/>
</dbReference>
<dbReference type="EC" id="2.5.1.72" evidence="2 10"/>
<feature type="binding site" evidence="10">
    <location>
        <position position="258"/>
    </location>
    <ligand>
        <name>[4Fe-4S] cluster</name>
        <dbReference type="ChEBI" id="CHEBI:49883"/>
    </ligand>
</feature>
<evidence type="ECO:0000256" key="3">
    <source>
        <dbReference type="ARBA" id="ARBA00022485"/>
    </source>
</evidence>
<comment type="function">
    <text evidence="10">Catalyzes the condensation of iminoaspartate with dihydroxyacetone phosphate to form quinolinate.</text>
</comment>
<dbReference type="KEGG" id="alus:STSP2_02789"/>
<dbReference type="GO" id="GO:0008987">
    <property type="term" value="F:quinolinate synthetase A activity"/>
    <property type="evidence" value="ECO:0007669"/>
    <property type="project" value="UniProtKB-UniRule"/>
</dbReference>
<dbReference type="UniPathway" id="UPA00253">
    <property type="reaction ID" value="UER00327"/>
</dbReference>
<evidence type="ECO:0000256" key="8">
    <source>
        <dbReference type="ARBA" id="ARBA00023004"/>
    </source>
</evidence>
<keyword evidence="6 10" id="KW-0808">Transferase</keyword>
<keyword evidence="8 10" id="KW-0408">Iron</keyword>
<dbReference type="RefSeq" id="WP_236782710.1">
    <property type="nucleotide sequence ID" value="NZ_CP019791.1"/>
</dbReference>
<evidence type="ECO:0000256" key="6">
    <source>
        <dbReference type="ARBA" id="ARBA00022679"/>
    </source>
</evidence>
<dbReference type="GO" id="GO:0046872">
    <property type="term" value="F:metal ion binding"/>
    <property type="evidence" value="ECO:0007669"/>
    <property type="project" value="UniProtKB-KW"/>
</dbReference>
<feature type="binding site" evidence="10">
    <location>
        <position position="213"/>
    </location>
    <ligand>
        <name>iminosuccinate</name>
        <dbReference type="ChEBI" id="CHEBI:77875"/>
    </ligand>
</feature>
<dbReference type="SUPFAM" id="SSF142754">
    <property type="entry name" value="NadA-like"/>
    <property type="match status" value="1"/>
</dbReference>
<dbReference type="STRING" id="1936003.STSP2_02789"/>
<keyword evidence="7 10" id="KW-0479">Metal-binding</keyword>
<dbReference type="GO" id="GO:0051539">
    <property type="term" value="F:4 iron, 4 sulfur cluster binding"/>
    <property type="evidence" value="ECO:0007669"/>
    <property type="project" value="UniProtKB-KW"/>
</dbReference>
<dbReference type="NCBIfam" id="NF006879">
    <property type="entry name" value="PRK09375.1-4"/>
    <property type="match status" value="1"/>
</dbReference>
<evidence type="ECO:0000256" key="4">
    <source>
        <dbReference type="ARBA" id="ARBA00022490"/>
    </source>
</evidence>
<sequence>MSNLVEKIEKLKKERNAVILAHNYQIGEVQDIADYTGDSLGLSVQAAQTKADVIVFCGVLFMAETAYILSPDKTVLLPEKNAGCPMADMITAADLQKLKDQHPDALVVTYVNSPAEVKALSDYCCTSGNAVELVSTLPKDRKIIFCPDQHLGSYVMQQTGREMILWPGYCPTHVRITSEDVEAAKNQHPGAVVLTHPECSSDVKRASDELLSTGQMIKYAENSDVKKFIIVTEQGILHTLRKKMPNKEFIGVSDKMICPNMKKIDLAKVAWSLEDMKHQITVPDEIRIKAKGSLDRMLEVLPKK</sequence>
<dbReference type="NCBIfam" id="NF006878">
    <property type="entry name" value="PRK09375.1-2"/>
    <property type="match status" value="1"/>
</dbReference>
<dbReference type="NCBIfam" id="TIGR00550">
    <property type="entry name" value="nadA"/>
    <property type="match status" value="1"/>
</dbReference>
<reference evidence="12" key="1">
    <citation type="submission" date="2017-02" db="EMBL/GenBank/DDBJ databases">
        <title>Comparative genomics and description of representatives of a novel lineage of planctomycetes thriving in anoxic sediments.</title>
        <authorList>
            <person name="Spring S."/>
            <person name="Bunk B."/>
            <person name="Sproer C."/>
        </authorList>
    </citation>
    <scope>NUCLEOTIDE SEQUENCE [LARGE SCALE GENOMIC DNA]</scope>
    <source>
        <strain evidence="12">ST-NAGAB-D1</strain>
    </source>
</reference>
<evidence type="ECO:0000313" key="11">
    <source>
        <dbReference type="EMBL" id="AQT69596.1"/>
    </source>
</evidence>
<name>A0A1U9NQ04_9BACT</name>
<comment type="catalytic activity">
    <reaction evidence="10">
        <text>iminosuccinate + dihydroxyacetone phosphate = quinolinate + phosphate + 2 H2O + H(+)</text>
        <dbReference type="Rhea" id="RHEA:25888"/>
        <dbReference type="ChEBI" id="CHEBI:15377"/>
        <dbReference type="ChEBI" id="CHEBI:15378"/>
        <dbReference type="ChEBI" id="CHEBI:29959"/>
        <dbReference type="ChEBI" id="CHEBI:43474"/>
        <dbReference type="ChEBI" id="CHEBI:57642"/>
        <dbReference type="ChEBI" id="CHEBI:77875"/>
        <dbReference type="EC" id="2.5.1.72"/>
    </reaction>
</comment>
<dbReference type="HAMAP" id="MF_00568">
    <property type="entry name" value="NadA_type2"/>
    <property type="match status" value="1"/>
</dbReference>
<keyword evidence="4 10" id="KW-0963">Cytoplasm</keyword>
<dbReference type="AlphaFoldDB" id="A0A1U9NQ04"/>
<dbReference type="GO" id="GO:0005737">
    <property type="term" value="C:cytoplasm"/>
    <property type="evidence" value="ECO:0007669"/>
    <property type="project" value="UniProtKB-SubCell"/>
</dbReference>
<comment type="subcellular location">
    <subcellularLocation>
        <location evidence="10">Cytoplasm</location>
    </subcellularLocation>
</comment>
<comment type="similarity">
    <text evidence="10">Belongs to the quinolinate synthase family. Type 2 subfamily.</text>
</comment>
<dbReference type="FunFam" id="3.40.50.10800:FF:000003">
    <property type="entry name" value="Quinolinate synthase A"/>
    <property type="match status" value="1"/>
</dbReference>
<gene>
    <name evidence="10 11" type="primary">nadA</name>
    <name evidence="11" type="ORF">STSP2_02789</name>
</gene>
<feature type="binding site" evidence="10">
    <location>
        <position position="170"/>
    </location>
    <ligand>
        <name>[4Fe-4S] cluster</name>
        <dbReference type="ChEBI" id="CHEBI:49883"/>
    </ligand>
</feature>
<evidence type="ECO:0000256" key="1">
    <source>
        <dbReference type="ARBA" id="ARBA00005065"/>
    </source>
</evidence>
<keyword evidence="5 10" id="KW-0662">Pyridine nucleotide biosynthesis</keyword>
<dbReference type="PANTHER" id="PTHR30573:SF0">
    <property type="entry name" value="QUINOLINATE SYNTHASE, CHLOROPLASTIC"/>
    <property type="match status" value="1"/>
</dbReference>
<feature type="binding site" evidence="10">
    <location>
        <position position="39"/>
    </location>
    <ligand>
        <name>iminosuccinate</name>
        <dbReference type="ChEBI" id="CHEBI:77875"/>
    </ligand>
</feature>
<dbReference type="Proteomes" id="UP000189674">
    <property type="component" value="Chromosome"/>
</dbReference>
<evidence type="ECO:0000256" key="9">
    <source>
        <dbReference type="ARBA" id="ARBA00023014"/>
    </source>
</evidence>
<evidence type="ECO:0000256" key="2">
    <source>
        <dbReference type="ARBA" id="ARBA00012669"/>
    </source>
</evidence>